<dbReference type="EMBL" id="WIGN01000125">
    <property type="protein sequence ID" value="KAF6808036.1"/>
    <property type="molecule type" value="Genomic_DNA"/>
</dbReference>
<evidence type="ECO:0000313" key="2">
    <source>
        <dbReference type="EMBL" id="KAF6808036.1"/>
    </source>
</evidence>
<keyword evidence="3" id="KW-1185">Reference proteome</keyword>
<dbReference type="Proteomes" id="UP000652219">
    <property type="component" value="Unassembled WGS sequence"/>
</dbReference>
<dbReference type="AlphaFoldDB" id="A0A8H6MTW9"/>
<feature type="signal peptide" evidence="1">
    <location>
        <begin position="1"/>
        <end position="18"/>
    </location>
</feature>
<dbReference type="InterPro" id="IPR037176">
    <property type="entry name" value="Osmotin/thaumatin-like_sf"/>
</dbReference>
<feature type="chain" id="PRO_5034121548" evidence="1">
    <location>
        <begin position="19"/>
        <end position="154"/>
    </location>
</feature>
<organism evidence="2 3">
    <name type="scientific">Colletotrichum sojae</name>
    <dbReference type="NCBI Taxonomy" id="2175907"/>
    <lineage>
        <taxon>Eukaryota</taxon>
        <taxon>Fungi</taxon>
        <taxon>Dikarya</taxon>
        <taxon>Ascomycota</taxon>
        <taxon>Pezizomycotina</taxon>
        <taxon>Sordariomycetes</taxon>
        <taxon>Hypocreomycetidae</taxon>
        <taxon>Glomerellales</taxon>
        <taxon>Glomerellaceae</taxon>
        <taxon>Colletotrichum</taxon>
        <taxon>Colletotrichum orchidearum species complex</taxon>
    </lineage>
</organism>
<sequence>MQLKSLLAPLALPTPILAAGKAVVVNNCPREVSLWSVGSSVTPAPGPLAARGGSYSETFSRDPVTGGKSLKITLARDGLFTGAPQLNFAYNLDGGQVWYDLSTVFGNAFAGSIIVVASRLGSCPQIVWGSGTNPGGSQVKVCTAEQDVVLTLCA</sequence>
<reference evidence="2 3" key="1">
    <citation type="journal article" date="2020" name="Phytopathology">
        <title>Genome Sequence Resources of Colletotrichum truncatum, C. plurivorum, C. musicola, and C. sojae: Four Species Pathogenic to Soybean (Glycine max).</title>
        <authorList>
            <person name="Rogerio F."/>
            <person name="Boufleur T.R."/>
            <person name="Ciampi-Guillardi M."/>
            <person name="Sukno S.A."/>
            <person name="Thon M.R."/>
            <person name="Massola Junior N.S."/>
            <person name="Baroncelli R."/>
        </authorList>
    </citation>
    <scope>NUCLEOTIDE SEQUENCE [LARGE SCALE GENOMIC DNA]</scope>
    <source>
        <strain evidence="2 3">LFN0009</strain>
    </source>
</reference>
<protein>
    <submittedName>
        <fullName evidence="2">Bys1 domain-containing protein</fullName>
    </submittedName>
</protein>
<evidence type="ECO:0000256" key="1">
    <source>
        <dbReference type="SAM" id="SignalP"/>
    </source>
</evidence>
<evidence type="ECO:0000313" key="3">
    <source>
        <dbReference type="Proteomes" id="UP000652219"/>
    </source>
</evidence>
<keyword evidence="1" id="KW-0732">Signal</keyword>
<accession>A0A8H6MTW9</accession>
<dbReference type="Pfam" id="PF04681">
    <property type="entry name" value="Bys1"/>
    <property type="match status" value="1"/>
</dbReference>
<gene>
    <name evidence="2" type="ORF">CSOJ01_07804</name>
</gene>
<comment type="caution">
    <text evidence="2">The sequence shown here is derived from an EMBL/GenBank/DDBJ whole genome shotgun (WGS) entry which is preliminary data.</text>
</comment>
<name>A0A8H6MTW9_9PEZI</name>
<proteinExistence type="predicted"/>
<dbReference type="InterPro" id="IPR006771">
    <property type="entry name" value="CetA-like"/>
</dbReference>
<dbReference type="PANTHER" id="PTHR36195">
    <property type="entry name" value="DOMAIN PROTEIN, PUTATIVE (AFU_ORTHOLOGUE AFUA_5G01990)-RELATED-RELATED"/>
    <property type="match status" value="1"/>
</dbReference>
<dbReference type="SUPFAM" id="SSF49870">
    <property type="entry name" value="Osmotin, thaumatin-like protein"/>
    <property type="match status" value="1"/>
</dbReference>
<dbReference type="PANTHER" id="PTHR36195:SF4">
    <property type="entry name" value="DOMAIN PROTEIN, PUTATIVE (AFU_ORTHOLOGUE AFUA_5G01990)-RELATED"/>
    <property type="match status" value="1"/>
</dbReference>